<dbReference type="GO" id="GO:0005634">
    <property type="term" value="C:nucleus"/>
    <property type="evidence" value="ECO:0007669"/>
    <property type="project" value="TreeGrafter"/>
</dbReference>
<dbReference type="InterPro" id="IPR039321">
    <property type="entry name" value="IDM2/3-like"/>
</dbReference>
<evidence type="ECO:0008006" key="3">
    <source>
        <dbReference type="Google" id="ProtNLM"/>
    </source>
</evidence>
<keyword evidence="2" id="KW-1185">Reference proteome</keyword>
<dbReference type="PANTHER" id="PTHR34661">
    <property type="entry name" value="INCREASED DNA METHYLATION 3"/>
    <property type="match status" value="1"/>
</dbReference>
<protein>
    <recommendedName>
        <fullName evidence="3">SHSP domain-containing protein</fullName>
    </recommendedName>
</protein>
<sequence>MQLVAVYKTHRTLPRPSTYSLPLVPVPRWKNGVEYVCWSIDWKQLVKGGRGPTILASQTMAKQTHAYTTFVLLYLASRKICEHVQAGSYVSGYERLNFSLFIKRLLFHVFTAVRDREFSCDVQRDGKVCVRGVTSTGGKIVQKYSRVYEMKFQQQSPPGPFTLFFNLPGPVDPRLFSPHFRSDGIFEAVVAKY</sequence>
<name>A0A8X8X7J9_SALSN</name>
<reference evidence="1" key="2">
    <citation type="submission" date="2020-08" db="EMBL/GenBank/DDBJ databases">
        <title>Plant Genome Project.</title>
        <authorList>
            <person name="Zhang R.-G."/>
        </authorList>
    </citation>
    <scope>NUCLEOTIDE SEQUENCE</scope>
    <source>
        <strain evidence="1">Huo1</strain>
        <tissue evidence="1">Leaf</tissue>
    </source>
</reference>
<evidence type="ECO:0000313" key="2">
    <source>
        <dbReference type="Proteomes" id="UP000298416"/>
    </source>
</evidence>
<reference evidence="1" key="1">
    <citation type="submission" date="2018-01" db="EMBL/GenBank/DDBJ databases">
        <authorList>
            <person name="Mao J.F."/>
        </authorList>
    </citation>
    <scope>NUCLEOTIDE SEQUENCE</scope>
    <source>
        <strain evidence="1">Huo1</strain>
        <tissue evidence="1">Leaf</tissue>
    </source>
</reference>
<accession>A0A8X8X7J9</accession>
<dbReference type="EMBL" id="PNBA02000011">
    <property type="protein sequence ID" value="KAG6408486.1"/>
    <property type="molecule type" value="Genomic_DNA"/>
</dbReference>
<organism evidence="1">
    <name type="scientific">Salvia splendens</name>
    <name type="common">Scarlet sage</name>
    <dbReference type="NCBI Taxonomy" id="180675"/>
    <lineage>
        <taxon>Eukaryota</taxon>
        <taxon>Viridiplantae</taxon>
        <taxon>Streptophyta</taxon>
        <taxon>Embryophyta</taxon>
        <taxon>Tracheophyta</taxon>
        <taxon>Spermatophyta</taxon>
        <taxon>Magnoliopsida</taxon>
        <taxon>eudicotyledons</taxon>
        <taxon>Gunneridae</taxon>
        <taxon>Pentapetalae</taxon>
        <taxon>asterids</taxon>
        <taxon>lamiids</taxon>
        <taxon>Lamiales</taxon>
        <taxon>Lamiaceae</taxon>
        <taxon>Nepetoideae</taxon>
        <taxon>Mentheae</taxon>
        <taxon>Salviinae</taxon>
        <taxon>Salvia</taxon>
        <taxon>Salvia subgen. Calosphace</taxon>
        <taxon>core Calosphace</taxon>
    </lineage>
</organism>
<dbReference type="AlphaFoldDB" id="A0A8X8X7J9"/>
<gene>
    <name evidence="1" type="ORF">SASPL_131499</name>
</gene>
<dbReference type="PANTHER" id="PTHR34661:SF1">
    <property type="entry name" value="INCREASED DNA METHYLATION 3"/>
    <property type="match status" value="1"/>
</dbReference>
<comment type="caution">
    <text evidence="1">The sequence shown here is derived from an EMBL/GenBank/DDBJ whole genome shotgun (WGS) entry which is preliminary data.</text>
</comment>
<dbReference type="Proteomes" id="UP000298416">
    <property type="component" value="Unassembled WGS sequence"/>
</dbReference>
<evidence type="ECO:0000313" key="1">
    <source>
        <dbReference type="EMBL" id="KAG6408486.1"/>
    </source>
</evidence>
<proteinExistence type="predicted"/>